<dbReference type="AlphaFoldDB" id="U6M3Y5"/>
<dbReference type="Proteomes" id="UP000030763">
    <property type="component" value="Unassembled WGS sequence"/>
</dbReference>
<evidence type="ECO:0000256" key="1">
    <source>
        <dbReference type="SAM" id="MobiDB-lite"/>
    </source>
</evidence>
<dbReference type="GeneID" id="25334665"/>
<feature type="region of interest" description="Disordered" evidence="1">
    <location>
        <begin position="1"/>
        <end position="62"/>
    </location>
</feature>
<name>U6M3Y5_EIMMA</name>
<reference evidence="2" key="2">
    <citation type="submission" date="2013-10" db="EMBL/GenBank/DDBJ databases">
        <authorList>
            <person name="Aslett M."/>
        </authorList>
    </citation>
    <scope>NUCLEOTIDE SEQUENCE [LARGE SCALE GENOMIC DNA]</scope>
    <source>
        <strain evidence="2">Weybridge</strain>
    </source>
</reference>
<sequence length="443" mass="45917">MLRCLQEGAAPEETPEGKGDDVSKAAQPTTAEAAPARTQTLGERDAGAATAAAAPPAAASQRSSDNGAAAAAAAAGAAVVGAVCTCEPEESGPQSLLPVHTHKAPACTPEASDSLAAALRAVAAINAGVSPVSLLTQVCREENKDGAPLRFFRAPKPQGGGGDVLPEDPHERLLGEDASDAAGAARICRGPAESAVFAAAYQRIVEQRLLLQEQEAAYRELQQDTLARLGIRTLHNAEQQIDASTSSIYSSSSLFNSSSSNTTSSSSLEKKVPAEPAEEAIKKMLPLLRSHRTTTIFVPSPHLCKLWGVPDPWANISLYISSCSCLLPMDLFLVQQVEMLRLLREQQPSTADGVSPPSAATSISTSAAAAATAGPSPVCTPEVKTPPVQVLHLADNAAATEDAEGAADEEEDLMVAMLQQTKEDSSGIFQVPCNTKCAPDLDI</sequence>
<organism evidence="2 3">
    <name type="scientific">Eimeria maxima</name>
    <name type="common">Coccidian parasite</name>
    <dbReference type="NCBI Taxonomy" id="5804"/>
    <lineage>
        <taxon>Eukaryota</taxon>
        <taxon>Sar</taxon>
        <taxon>Alveolata</taxon>
        <taxon>Apicomplexa</taxon>
        <taxon>Conoidasida</taxon>
        <taxon>Coccidia</taxon>
        <taxon>Eucoccidiorida</taxon>
        <taxon>Eimeriorina</taxon>
        <taxon>Eimeriidae</taxon>
        <taxon>Eimeria</taxon>
    </lineage>
</organism>
<accession>U6M3Y5</accession>
<evidence type="ECO:0000313" key="2">
    <source>
        <dbReference type="EMBL" id="CDJ57134.1"/>
    </source>
</evidence>
<reference evidence="2" key="1">
    <citation type="submission" date="2013-10" db="EMBL/GenBank/DDBJ databases">
        <title>Genomic analysis of the causative agents of coccidiosis in chickens.</title>
        <authorList>
            <person name="Reid A.J."/>
            <person name="Blake D."/>
            <person name="Billington K."/>
            <person name="Browne H."/>
            <person name="Dunn M."/>
            <person name="Hung S."/>
            <person name="Kawahara F."/>
            <person name="Miranda-Saavedra D."/>
            <person name="Mourier T."/>
            <person name="Nagra H."/>
            <person name="Otto T.D."/>
            <person name="Rawlings N."/>
            <person name="Sanchez A."/>
            <person name="Sanders M."/>
            <person name="Subramaniam C."/>
            <person name="Tay Y."/>
            <person name="Dear P."/>
            <person name="Doerig C."/>
            <person name="Gruber A."/>
            <person name="Parkinson J."/>
            <person name="Shirley M."/>
            <person name="Wan K.L."/>
            <person name="Berriman M."/>
            <person name="Tomley F."/>
            <person name="Pain A."/>
        </authorList>
    </citation>
    <scope>NUCLEOTIDE SEQUENCE [LARGE SCALE GENOMIC DNA]</scope>
    <source>
        <strain evidence="2">Weybridge</strain>
    </source>
</reference>
<dbReference type="OrthoDB" id="349070at2759"/>
<feature type="compositionally biased region" description="Low complexity" evidence="1">
    <location>
        <begin position="25"/>
        <end position="40"/>
    </location>
</feature>
<proteinExistence type="predicted"/>
<dbReference type="RefSeq" id="XP_013333784.1">
    <property type="nucleotide sequence ID" value="XM_013478330.1"/>
</dbReference>
<evidence type="ECO:0000313" key="3">
    <source>
        <dbReference type="Proteomes" id="UP000030763"/>
    </source>
</evidence>
<protein>
    <submittedName>
        <fullName evidence="2">Uncharacterized protein</fullName>
    </submittedName>
</protein>
<feature type="region of interest" description="Disordered" evidence="1">
    <location>
        <begin position="348"/>
        <end position="367"/>
    </location>
</feature>
<feature type="compositionally biased region" description="Low complexity" evidence="1">
    <location>
        <begin position="355"/>
        <end position="367"/>
    </location>
</feature>
<dbReference type="VEuPathDB" id="ToxoDB:EMWEY_00006790"/>
<dbReference type="EMBL" id="HG719224">
    <property type="protein sequence ID" value="CDJ57134.1"/>
    <property type="molecule type" value="Genomic_DNA"/>
</dbReference>
<gene>
    <name evidence="2" type="ORF">EMWEY_00006790</name>
</gene>
<keyword evidence="3" id="KW-1185">Reference proteome</keyword>
<feature type="compositionally biased region" description="Low complexity" evidence="1">
    <location>
        <begin position="47"/>
        <end position="59"/>
    </location>
</feature>